<feature type="transmembrane region" description="Helical" evidence="1">
    <location>
        <begin position="203"/>
        <end position="224"/>
    </location>
</feature>
<dbReference type="Proteomes" id="UP000193933">
    <property type="component" value="Unassembled WGS sequence"/>
</dbReference>
<keyword evidence="1" id="KW-0812">Transmembrane</keyword>
<dbReference type="EMBL" id="MLFN01000004">
    <property type="protein sequence ID" value="ORM55245.1"/>
    <property type="molecule type" value="Genomic_DNA"/>
</dbReference>
<feature type="transmembrane region" description="Helical" evidence="1">
    <location>
        <begin position="12"/>
        <end position="35"/>
    </location>
</feature>
<proteinExistence type="predicted"/>
<feature type="transmembrane region" description="Helical" evidence="1">
    <location>
        <begin position="347"/>
        <end position="364"/>
    </location>
</feature>
<comment type="caution">
    <text evidence="2">The sequence shown here is derived from an EMBL/GenBank/DDBJ whole genome shotgun (WGS) entry which is preliminary data.</text>
</comment>
<accession>A0A1X1C130</accession>
<organism evidence="2 3">
    <name type="scientific">Pantoea conspicua</name>
    <dbReference type="NCBI Taxonomy" id="472705"/>
    <lineage>
        <taxon>Bacteria</taxon>
        <taxon>Pseudomonadati</taxon>
        <taxon>Pseudomonadota</taxon>
        <taxon>Gammaproteobacteria</taxon>
        <taxon>Enterobacterales</taxon>
        <taxon>Erwiniaceae</taxon>
        <taxon>Pantoea</taxon>
    </lineage>
</organism>
<feature type="transmembrane region" description="Helical" evidence="1">
    <location>
        <begin position="120"/>
        <end position="151"/>
    </location>
</feature>
<dbReference type="RefSeq" id="WP_094119486.1">
    <property type="nucleotide sequence ID" value="NZ_MLFN01000004.1"/>
</dbReference>
<protein>
    <recommendedName>
        <fullName evidence="4">Glucosyl transferase GtrII family protein</fullName>
    </recommendedName>
</protein>
<feature type="transmembrane region" description="Helical" evidence="1">
    <location>
        <begin position="263"/>
        <end position="280"/>
    </location>
</feature>
<evidence type="ECO:0000313" key="2">
    <source>
        <dbReference type="EMBL" id="ORM55245.1"/>
    </source>
</evidence>
<sequence length="472" mass="52717">MIISQQELSRSKIFSLFVLVFLFAYSPAYLTHYAYTDDWTNLYWANFDRLSILNWDTLSGRPVYGIIQYAASFIVNSVEKLALLRSVAIVLLIFTGYYFYTLSQKYQLFENQAQRITFSLLLCLLPSFQVYVAWASCFPYIAAILLAGASYTLSVKPGVAGRLLAICLLTVAFCIYQPAAMTFTFFALLDLSLSDRRIDKKRALISLLVLGAGMFAALMASKVLPVQLYGHTLPRSAFSYDIPVKLKWFITEYLKNVICHFDLGAKTVSVIVSLIVIGFGLKKIKAAGNDKFYLVFILLLIAALPNLIVSESMAAYRTLIAGALISSSLFIVGLFEISRRLKWKKRFYAVLVVIAASLAMSHLINGYSRPAGKEFALLNQAITTQVPKDFHGALYYRLTGEYLPKVATLRKYDDFGGLGLSMSWTFAGMAHFVRLQNGMAFTLPANPVITDESACPGNCRVIDAQEVLRQPH</sequence>
<feature type="transmembrane region" description="Helical" evidence="1">
    <location>
        <begin position="292"/>
        <end position="309"/>
    </location>
</feature>
<keyword evidence="3" id="KW-1185">Reference proteome</keyword>
<evidence type="ECO:0008006" key="4">
    <source>
        <dbReference type="Google" id="ProtNLM"/>
    </source>
</evidence>
<name>A0A1X1C130_9GAMM</name>
<evidence type="ECO:0000313" key="3">
    <source>
        <dbReference type="Proteomes" id="UP000193933"/>
    </source>
</evidence>
<evidence type="ECO:0000256" key="1">
    <source>
        <dbReference type="SAM" id="Phobius"/>
    </source>
</evidence>
<feature type="transmembrane region" description="Helical" evidence="1">
    <location>
        <begin position="163"/>
        <end position="191"/>
    </location>
</feature>
<reference evidence="2 3" key="1">
    <citation type="journal article" date="2017" name="Antonie Van Leeuwenhoek">
        <title>Phylogenomic resolution of the bacterial genus Pantoea and its relationship with Erwinia and Tatumella.</title>
        <authorList>
            <person name="Palmer M."/>
            <person name="Steenkamp E.T."/>
            <person name="Coetzee M.P."/>
            <person name="Chan W.Y."/>
            <person name="van Zyl E."/>
            <person name="De Maayer P."/>
            <person name="Coutinho T.A."/>
            <person name="Blom J."/>
            <person name="Smits T.H."/>
            <person name="Duffy B."/>
            <person name="Venter S.N."/>
        </authorList>
    </citation>
    <scope>NUCLEOTIDE SEQUENCE [LARGE SCALE GENOMIC DNA]</scope>
    <source>
        <strain evidence="2 3">LMG 24534</strain>
    </source>
</reference>
<keyword evidence="1" id="KW-0472">Membrane</keyword>
<gene>
    <name evidence="2" type="ORF">HA41_02675</name>
</gene>
<dbReference type="OrthoDB" id="6547965at2"/>
<feature type="transmembrane region" description="Helical" evidence="1">
    <location>
        <begin position="82"/>
        <end position="100"/>
    </location>
</feature>
<keyword evidence="1" id="KW-1133">Transmembrane helix</keyword>
<feature type="transmembrane region" description="Helical" evidence="1">
    <location>
        <begin position="315"/>
        <end position="335"/>
    </location>
</feature>
<dbReference type="STRING" id="472705.GCA_001743465_01138"/>
<dbReference type="AlphaFoldDB" id="A0A1X1C130"/>